<accession>D7FI76</accession>
<dbReference type="EMBL" id="FN649760">
    <property type="protein sequence ID" value="CBJ28701.1"/>
    <property type="molecule type" value="Genomic_DNA"/>
</dbReference>
<dbReference type="AlphaFoldDB" id="D7FI76"/>
<sequence length="34" mass="3852">MSRGRQAHFDALLQKTSITIMEDAITQSLWASNM</sequence>
<protein>
    <submittedName>
        <fullName evidence="1">Uncharacterized protein</fullName>
    </submittedName>
</protein>
<evidence type="ECO:0000313" key="2">
    <source>
        <dbReference type="Proteomes" id="UP000002630"/>
    </source>
</evidence>
<dbReference type="Proteomes" id="UP000002630">
    <property type="component" value="Unassembled WGS sequence"/>
</dbReference>
<proteinExistence type="predicted"/>
<gene>
    <name evidence="1" type="ORF">Esi_0118_0033</name>
</gene>
<organism evidence="1 2">
    <name type="scientific">Ectocarpus siliculosus</name>
    <name type="common">Brown alga</name>
    <name type="synonym">Conferva siliculosa</name>
    <dbReference type="NCBI Taxonomy" id="2880"/>
    <lineage>
        <taxon>Eukaryota</taxon>
        <taxon>Sar</taxon>
        <taxon>Stramenopiles</taxon>
        <taxon>Ochrophyta</taxon>
        <taxon>PX clade</taxon>
        <taxon>Phaeophyceae</taxon>
        <taxon>Ectocarpales</taxon>
        <taxon>Ectocarpaceae</taxon>
        <taxon>Ectocarpus</taxon>
    </lineage>
</organism>
<name>D7FI76_ECTSI</name>
<keyword evidence="2" id="KW-1185">Reference proteome</keyword>
<reference evidence="1 2" key="1">
    <citation type="journal article" date="2010" name="Nature">
        <title>The Ectocarpus genome and the independent evolution of multicellularity in brown algae.</title>
        <authorList>
            <person name="Cock J.M."/>
            <person name="Sterck L."/>
            <person name="Rouze P."/>
            <person name="Scornet D."/>
            <person name="Allen A.E."/>
            <person name="Amoutzias G."/>
            <person name="Anthouard V."/>
            <person name="Artiguenave F."/>
            <person name="Aury J.M."/>
            <person name="Badger J.H."/>
            <person name="Beszteri B."/>
            <person name="Billiau K."/>
            <person name="Bonnet E."/>
            <person name="Bothwell J.H."/>
            <person name="Bowler C."/>
            <person name="Boyen C."/>
            <person name="Brownlee C."/>
            <person name="Carrano C.J."/>
            <person name="Charrier B."/>
            <person name="Cho G.Y."/>
            <person name="Coelho S.M."/>
            <person name="Collen J."/>
            <person name="Corre E."/>
            <person name="Da Silva C."/>
            <person name="Delage L."/>
            <person name="Delaroque N."/>
            <person name="Dittami S.M."/>
            <person name="Doulbeau S."/>
            <person name="Elias M."/>
            <person name="Farnham G."/>
            <person name="Gachon C.M."/>
            <person name="Gschloessl B."/>
            <person name="Heesch S."/>
            <person name="Jabbari K."/>
            <person name="Jubin C."/>
            <person name="Kawai H."/>
            <person name="Kimura K."/>
            <person name="Kloareg B."/>
            <person name="Kupper F.C."/>
            <person name="Lang D."/>
            <person name="Le Bail A."/>
            <person name="Leblanc C."/>
            <person name="Lerouge P."/>
            <person name="Lohr M."/>
            <person name="Lopez P.J."/>
            <person name="Martens C."/>
            <person name="Maumus F."/>
            <person name="Michel G."/>
            <person name="Miranda-Saavedra D."/>
            <person name="Morales J."/>
            <person name="Moreau H."/>
            <person name="Motomura T."/>
            <person name="Nagasato C."/>
            <person name="Napoli C.A."/>
            <person name="Nelson D.R."/>
            <person name="Nyvall-Collen P."/>
            <person name="Peters A.F."/>
            <person name="Pommier C."/>
            <person name="Potin P."/>
            <person name="Poulain J."/>
            <person name="Quesneville H."/>
            <person name="Read B."/>
            <person name="Rensing S.A."/>
            <person name="Ritter A."/>
            <person name="Rousvoal S."/>
            <person name="Samanta M."/>
            <person name="Samson G."/>
            <person name="Schroeder D.C."/>
            <person name="Segurens B."/>
            <person name="Strittmatter M."/>
            <person name="Tonon T."/>
            <person name="Tregear J.W."/>
            <person name="Valentin K."/>
            <person name="von Dassow P."/>
            <person name="Yamagishi T."/>
            <person name="Van de Peer Y."/>
            <person name="Wincker P."/>
        </authorList>
    </citation>
    <scope>NUCLEOTIDE SEQUENCE [LARGE SCALE GENOMIC DNA]</scope>
    <source>
        <strain evidence="2">Ec32 / CCAP1310/4</strain>
    </source>
</reference>
<evidence type="ECO:0000313" key="1">
    <source>
        <dbReference type="EMBL" id="CBJ28701.1"/>
    </source>
</evidence>
<dbReference type="InParanoid" id="D7FI76"/>